<evidence type="ECO:0000313" key="6">
    <source>
        <dbReference type="Proteomes" id="UP000823485"/>
    </source>
</evidence>
<comment type="caution">
    <text evidence="5">The sequence shown here is derived from an EMBL/GenBank/DDBJ whole genome shotgun (WGS) entry which is preliminary data.</text>
</comment>
<dbReference type="SUPFAM" id="SSF50891">
    <property type="entry name" value="Cyclophilin-like"/>
    <property type="match status" value="1"/>
</dbReference>
<evidence type="ECO:0000256" key="3">
    <source>
        <dbReference type="ARBA" id="ARBA00022840"/>
    </source>
</evidence>
<evidence type="ECO:0000259" key="4">
    <source>
        <dbReference type="SMART" id="SM00797"/>
    </source>
</evidence>
<keyword evidence="2" id="KW-0378">Hydrolase</keyword>
<keyword evidence="3" id="KW-0067">ATP-binding</keyword>
<dbReference type="InterPro" id="IPR052708">
    <property type="entry name" value="PxpC"/>
</dbReference>
<feature type="domain" description="Carboxyltransferase" evidence="4">
    <location>
        <begin position="23"/>
        <end position="320"/>
    </location>
</feature>
<dbReference type="SMART" id="SM00797">
    <property type="entry name" value="AHS2"/>
    <property type="match status" value="1"/>
</dbReference>
<proteinExistence type="predicted"/>
<dbReference type="PANTHER" id="PTHR43309">
    <property type="entry name" value="5-OXOPROLINASE SUBUNIT C"/>
    <property type="match status" value="1"/>
</dbReference>
<reference evidence="5 6" key="1">
    <citation type="submission" date="2021-01" db="EMBL/GenBank/DDBJ databases">
        <title>Genomic Encyclopedia of Type Strains, Phase IV (KMG-IV): sequencing the most valuable type-strain genomes for metagenomic binning, comparative biology and taxonomic classification.</title>
        <authorList>
            <person name="Goeker M."/>
        </authorList>
    </citation>
    <scope>NUCLEOTIDE SEQUENCE [LARGE SCALE GENOMIC DNA]</scope>
    <source>
        <strain evidence="5 6">DSM 105453</strain>
    </source>
</reference>
<dbReference type="Pfam" id="PF02626">
    <property type="entry name" value="CT_A_B"/>
    <property type="match status" value="1"/>
</dbReference>
<dbReference type="RefSeq" id="WP_077109821.1">
    <property type="nucleotide sequence ID" value="NZ_JAFBFH010000001.1"/>
</dbReference>
<keyword evidence="6" id="KW-1185">Reference proteome</keyword>
<gene>
    <name evidence="5" type="ORF">JOC94_000093</name>
</gene>
<dbReference type="EMBL" id="JAFBFH010000001">
    <property type="protein sequence ID" value="MBM7713127.1"/>
    <property type="molecule type" value="Genomic_DNA"/>
</dbReference>
<evidence type="ECO:0000256" key="1">
    <source>
        <dbReference type="ARBA" id="ARBA00022741"/>
    </source>
</evidence>
<name>A0ABS2R0G1_9BACI</name>
<dbReference type="Proteomes" id="UP000823485">
    <property type="component" value="Unassembled WGS sequence"/>
</dbReference>
<dbReference type="PANTHER" id="PTHR43309:SF5">
    <property type="entry name" value="5-OXOPROLINASE SUBUNIT C"/>
    <property type="match status" value="1"/>
</dbReference>
<organism evidence="5 6">
    <name type="scientific">Siminovitchia thermophila</name>
    <dbReference type="NCBI Taxonomy" id="1245522"/>
    <lineage>
        <taxon>Bacteria</taxon>
        <taxon>Bacillati</taxon>
        <taxon>Bacillota</taxon>
        <taxon>Bacilli</taxon>
        <taxon>Bacillales</taxon>
        <taxon>Bacillaceae</taxon>
        <taxon>Siminovitchia</taxon>
    </lineage>
</organism>
<evidence type="ECO:0000256" key="2">
    <source>
        <dbReference type="ARBA" id="ARBA00022801"/>
    </source>
</evidence>
<keyword evidence="1" id="KW-0547">Nucleotide-binding</keyword>
<dbReference type="InterPro" id="IPR003778">
    <property type="entry name" value="CT_A_B"/>
</dbReference>
<dbReference type="NCBIfam" id="TIGR00724">
    <property type="entry name" value="urea_amlyse_rel"/>
    <property type="match status" value="1"/>
</dbReference>
<sequence length="337" mass="36767">MIKVLRPGLMTTVQDLGRTGYQKYGVITSGAMDPLAHRIANLLVGNSGNEAALEITLVGPAIQFEEDTLIAITGADLSPTIDGEQVRAWRPVLVKKGARLDFKYAQKGCRAYLAIAGGLDIPIVMGSQSTYLRAKVGGYKGRALETGDRLSVGSSSALSKQILKQLAIQCGNKPFAESRWAASENLYPPLEKRRSVRAMKGLQFHWFQTASQTGFFEKPFYVTSESDRMGYRLKGPALQLKQAKDMISEAINIGSIQVPPDGNPIILLADRQSIGGYPKIGQIASIDLPLVAQTKPGEQISFTEISLEEAQELYVEMEVSIEQLTQGIYLKMTREGA</sequence>
<evidence type="ECO:0000313" key="5">
    <source>
        <dbReference type="EMBL" id="MBM7713127.1"/>
    </source>
</evidence>
<protein>
    <submittedName>
        <fullName evidence="5">Antagonist of KipI</fullName>
    </submittedName>
</protein>
<dbReference type="InterPro" id="IPR029000">
    <property type="entry name" value="Cyclophilin-like_dom_sf"/>
</dbReference>
<accession>A0ABS2R0G1</accession>
<dbReference type="Gene3D" id="2.40.100.10">
    <property type="entry name" value="Cyclophilin-like"/>
    <property type="match status" value="1"/>
</dbReference>